<accession>A0AA87CS07</accession>
<sequence length="50" mass="5833">MVLSIDLGSARGRLIVLFMRHCLLFGEQITRLIVSKQRHQIACVYYQKAR</sequence>
<organism evidence="1 2">
    <name type="scientific">Providencia stuartii ATCC 25827</name>
    <dbReference type="NCBI Taxonomy" id="471874"/>
    <lineage>
        <taxon>Bacteria</taxon>
        <taxon>Pseudomonadati</taxon>
        <taxon>Pseudomonadota</taxon>
        <taxon>Gammaproteobacteria</taxon>
        <taxon>Enterobacterales</taxon>
        <taxon>Morganellaceae</taxon>
        <taxon>Providencia</taxon>
    </lineage>
</organism>
<reference evidence="2" key="1">
    <citation type="submission" date="2008-04" db="EMBL/GenBank/DDBJ databases">
        <title>Draft genome sequence of Providencia stuartii (ATCC 25827).</title>
        <authorList>
            <person name="Sudarsanam P."/>
            <person name="Ley R."/>
            <person name="Guruge J."/>
            <person name="Turnbaugh P.J."/>
            <person name="Mahowald M."/>
            <person name="Liep D."/>
            <person name="Gordon J."/>
        </authorList>
    </citation>
    <scope>NUCLEOTIDE SEQUENCE [LARGE SCALE GENOMIC DNA]</scope>
    <source>
        <strain evidence="2">ATCC 25827</strain>
    </source>
</reference>
<dbReference type="EMBL" id="ABJD02000099">
    <property type="protein sequence ID" value="EDU60614.1"/>
    <property type="molecule type" value="Genomic_DNA"/>
</dbReference>
<proteinExistence type="predicted"/>
<gene>
    <name evidence="1" type="ORF">PROSTU_01148</name>
</gene>
<reference evidence="2" key="2">
    <citation type="submission" date="2008-04" db="EMBL/GenBank/DDBJ databases">
        <title>Draft genome sequence of Providencia stuartii(ATCC 25827).</title>
        <authorList>
            <person name="Sudarsanam P."/>
            <person name="Ley R."/>
            <person name="Guruge J."/>
            <person name="Turnbaugh P.J."/>
            <person name="Mahowald M."/>
            <person name="Liep D."/>
            <person name="Gordon J."/>
        </authorList>
    </citation>
    <scope>NUCLEOTIDE SEQUENCE [LARGE SCALE GENOMIC DNA]</scope>
    <source>
        <strain evidence="2">ATCC 25827</strain>
    </source>
</reference>
<dbReference type="AlphaFoldDB" id="A0AA87CS07"/>
<dbReference type="Proteomes" id="UP000004506">
    <property type="component" value="Unassembled WGS sequence"/>
</dbReference>
<reference evidence="1 2" key="3">
    <citation type="submission" date="2008-05" db="EMBL/GenBank/DDBJ databases">
        <authorList>
            <person name="Fulton L."/>
            <person name="Clifton S."/>
            <person name="Fulton B."/>
            <person name="Xu J."/>
            <person name="Minx P."/>
            <person name="Pepin K.H."/>
            <person name="Johnson M."/>
            <person name="Thiruvilangam P."/>
            <person name="Bhonagiri V."/>
            <person name="Nash W.E."/>
            <person name="Mardis E.R."/>
            <person name="Wilson R.K."/>
        </authorList>
    </citation>
    <scope>NUCLEOTIDE SEQUENCE [LARGE SCALE GENOMIC DNA]</scope>
    <source>
        <strain evidence="1 2">ATCC 25827</strain>
    </source>
</reference>
<comment type="caution">
    <text evidence="1">The sequence shown here is derived from an EMBL/GenBank/DDBJ whole genome shotgun (WGS) entry which is preliminary data.</text>
</comment>
<protein>
    <submittedName>
        <fullName evidence="1">Uncharacterized protein</fullName>
    </submittedName>
</protein>
<evidence type="ECO:0000313" key="1">
    <source>
        <dbReference type="EMBL" id="EDU60614.1"/>
    </source>
</evidence>
<name>A0AA87CS07_PROST</name>
<evidence type="ECO:0000313" key="2">
    <source>
        <dbReference type="Proteomes" id="UP000004506"/>
    </source>
</evidence>